<comment type="caution">
    <text evidence="2">The sequence shown here is derived from an EMBL/GenBank/DDBJ whole genome shotgun (WGS) entry which is preliminary data.</text>
</comment>
<name>A0A0F9T2U5_9ZZZZ</name>
<gene>
    <name evidence="2" type="ORF">LCGC14_0398900</name>
</gene>
<dbReference type="AlphaFoldDB" id="A0A0F9T2U5"/>
<evidence type="ECO:0000256" key="1">
    <source>
        <dbReference type="SAM" id="Coils"/>
    </source>
</evidence>
<reference evidence="2" key="1">
    <citation type="journal article" date="2015" name="Nature">
        <title>Complex archaea that bridge the gap between prokaryotes and eukaryotes.</title>
        <authorList>
            <person name="Spang A."/>
            <person name="Saw J.H."/>
            <person name="Jorgensen S.L."/>
            <person name="Zaremba-Niedzwiedzka K."/>
            <person name="Martijn J."/>
            <person name="Lind A.E."/>
            <person name="van Eijk R."/>
            <person name="Schleper C."/>
            <person name="Guy L."/>
            <person name="Ettema T.J."/>
        </authorList>
    </citation>
    <scope>NUCLEOTIDE SEQUENCE</scope>
</reference>
<organism evidence="2">
    <name type="scientific">marine sediment metagenome</name>
    <dbReference type="NCBI Taxonomy" id="412755"/>
    <lineage>
        <taxon>unclassified sequences</taxon>
        <taxon>metagenomes</taxon>
        <taxon>ecological metagenomes</taxon>
    </lineage>
</organism>
<feature type="coiled-coil region" evidence="1">
    <location>
        <begin position="85"/>
        <end position="119"/>
    </location>
</feature>
<sequence length="119" mass="13730">MELIKVADKIEHRINLLAKGREVIQERAENKARKIADYEKELALTLIKMKEGVEMELEGHSIKALPVSIMEKVAKGMCWKEKLDMEQADAEYRNAIAGMHALEAELNGWQSIFRHLEER</sequence>
<keyword evidence="1" id="KW-0175">Coiled coil</keyword>
<dbReference type="EMBL" id="LAZR01000341">
    <property type="protein sequence ID" value="KKN73574.1"/>
    <property type="molecule type" value="Genomic_DNA"/>
</dbReference>
<protein>
    <submittedName>
        <fullName evidence="2">Uncharacterized protein</fullName>
    </submittedName>
</protein>
<accession>A0A0F9T2U5</accession>
<evidence type="ECO:0000313" key="2">
    <source>
        <dbReference type="EMBL" id="KKN73574.1"/>
    </source>
</evidence>
<proteinExistence type="predicted"/>